<keyword evidence="1" id="KW-0472">Membrane</keyword>
<dbReference type="Proteomes" id="UP001415857">
    <property type="component" value="Unassembled WGS sequence"/>
</dbReference>
<keyword evidence="3" id="KW-1185">Reference proteome</keyword>
<sequence length="201" mass="21851">MALFDHEFQSHPPQYDVVFLHQSTKSKFDSVSYGSLGYITSNQYSKASNLNIGSMTTANPKDVTVLLHLSNGQNERSFPSKPEGRISGRAASGPKLIQFGLAGFCLSEFLSGRSFWSAMELGLALLLRAAWIAGTLPILLASIPSSLLSSFHGILLGFARRGKIMPSSSRHAREMKSFNYHNFLGASLVVLGKSNGSIYFA</sequence>
<feature type="transmembrane region" description="Helical" evidence="1">
    <location>
        <begin position="136"/>
        <end position="159"/>
    </location>
</feature>
<comment type="caution">
    <text evidence="2">The sequence shown here is derived from an EMBL/GenBank/DDBJ whole genome shotgun (WGS) entry which is preliminary data.</text>
</comment>
<organism evidence="2 3">
    <name type="scientific">Liquidambar formosana</name>
    <name type="common">Formosan gum</name>
    <dbReference type="NCBI Taxonomy" id="63359"/>
    <lineage>
        <taxon>Eukaryota</taxon>
        <taxon>Viridiplantae</taxon>
        <taxon>Streptophyta</taxon>
        <taxon>Embryophyta</taxon>
        <taxon>Tracheophyta</taxon>
        <taxon>Spermatophyta</taxon>
        <taxon>Magnoliopsida</taxon>
        <taxon>eudicotyledons</taxon>
        <taxon>Gunneridae</taxon>
        <taxon>Pentapetalae</taxon>
        <taxon>Saxifragales</taxon>
        <taxon>Altingiaceae</taxon>
        <taxon>Liquidambar</taxon>
    </lineage>
</organism>
<evidence type="ECO:0000313" key="2">
    <source>
        <dbReference type="EMBL" id="KAK9284491.1"/>
    </source>
</evidence>
<evidence type="ECO:0000313" key="3">
    <source>
        <dbReference type="Proteomes" id="UP001415857"/>
    </source>
</evidence>
<keyword evidence="1" id="KW-1133">Transmembrane helix</keyword>
<proteinExistence type="predicted"/>
<accession>A0AAP0RYK1</accession>
<protein>
    <submittedName>
        <fullName evidence="2">Uncharacterized protein</fullName>
    </submittedName>
</protein>
<reference evidence="2 3" key="1">
    <citation type="journal article" date="2024" name="Plant J.">
        <title>Genome sequences and population genomics reveal climatic adaptation and genomic divergence between two closely related sweetgum species.</title>
        <authorList>
            <person name="Xu W.Q."/>
            <person name="Ren C.Q."/>
            <person name="Zhang X.Y."/>
            <person name="Comes H.P."/>
            <person name="Liu X.H."/>
            <person name="Li Y.G."/>
            <person name="Kettle C.J."/>
            <person name="Jalonen R."/>
            <person name="Gaisberger H."/>
            <person name="Ma Y.Z."/>
            <person name="Qiu Y.X."/>
        </authorList>
    </citation>
    <scope>NUCLEOTIDE SEQUENCE [LARGE SCALE GENOMIC DNA]</scope>
    <source>
        <strain evidence="2">Hangzhou</strain>
    </source>
</reference>
<evidence type="ECO:0000256" key="1">
    <source>
        <dbReference type="SAM" id="Phobius"/>
    </source>
</evidence>
<name>A0AAP0RYK1_LIQFO</name>
<feature type="transmembrane region" description="Helical" evidence="1">
    <location>
        <begin position="180"/>
        <end position="200"/>
    </location>
</feature>
<dbReference type="AlphaFoldDB" id="A0AAP0RYK1"/>
<gene>
    <name evidence="2" type="ORF">L1049_023664</name>
</gene>
<dbReference type="EMBL" id="JBBPBK010000005">
    <property type="protein sequence ID" value="KAK9284491.1"/>
    <property type="molecule type" value="Genomic_DNA"/>
</dbReference>
<keyword evidence="1" id="KW-0812">Transmembrane</keyword>